<evidence type="ECO:0000313" key="10">
    <source>
        <dbReference type="Proteomes" id="UP000481043"/>
    </source>
</evidence>
<evidence type="ECO:0000256" key="6">
    <source>
        <dbReference type="ARBA" id="ARBA00022989"/>
    </source>
</evidence>
<feature type="transmembrane region" description="Helical" evidence="8">
    <location>
        <begin position="12"/>
        <end position="31"/>
    </location>
</feature>
<evidence type="ECO:0000256" key="2">
    <source>
        <dbReference type="ARBA" id="ARBA00007998"/>
    </source>
</evidence>
<dbReference type="InterPro" id="IPR004761">
    <property type="entry name" value="Spore_GerAB"/>
</dbReference>
<accession>A0A6M0QDH7</accession>
<dbReference type="RefSeq" id="WP_163181379.1">
    <property type="nucleotide sequence ID" value="NZ_JAAIWM010000008.1"/>
</dbReference>
<dbReference type="PANTHER" id="PTHR34975">
    <property type="entry name" value="SPORE GERMINATION PROTEIN A2"/>
    <property type="match status" value="1"/>
</dbReference>
<dbReference type="Pfam" id="PF03845">
    <property type="entry name" value="Spore_permease"/>
    <property type="match status" value="1"/>
</dbReference>
<protein>
    <submittedName>
        <fullName evidence="9">Endospore germination permease</fullName>
    </submittedName>
</protein>
<feature type="transmembrane region" description="Helical" evidence="8">
    <location>
        <begin position="263"/>
        <end position="284"/>
    </location>
</feature>
<dbReference type="Proteomes" id="UP000481043">
    <property type="component" value="Unassembled WGS sequence"/>
</dbReference>
<feature type="transmembrane region" description="Helical" evidence="8">
    <location>
        <begin position="105"/>
        <end position="126"/>
    </location>
</feature>
<keyword evidence="5 8" id="KW-0812">Transmembrane</keyword>
<dbReference type="AlphaFoldDB" id="A0A6M0QDH7"/>
<name>A0A6M0QDH7_9BACI</name>
<feature type="transmembrane region" description="Helical" evidence="8">
    <location>
        <begin position="79"/>
        <end position="99"/>
    </location>
</feature>
<sequence length="361" mass="40629">MKKEVISPFQLAILIANLLLTATLTTLPQILTQVAERNAWVAPLVVFPIIIGMLWLGIGKGHDVRKVMEEDQSFLPKSFYIVLFLFLVMLYIKDLRAFVDFISATLLPTTPIEVITIMLSLTLLYITFSGLEVIARITVIQFVVFASIVLSSPLLLLNEIDLTNFAPLVGPGIAKNISGSSFFLFPWMGEVVLIFLLLSNLSTNKKVLKTTMVGTFLGFFLLLLLIIMDIAVLGSDIVSMTTYPNFIMIQEINLTDFLDRLDLVIVTVWMPCLIAKIALTSYCIHQLLFKLNIAKTNAPFVPIILLLGVLSIILFGSNTDHLKFSYYTWTIIGAFLEFTIFGLYFAIRKKRKKQIKQEQSM</sequence>
<keyword evidence="4" id="KW-0309">Germination</keyword>
<dbReference type="EMBL" id="JAAIWM010000008">
    <property type="protein sequence ID" value="NEY73640.1"/>
    <property type="molecule type" value="Genomic_DNA"/>
</dbReference>
<dbReference type="GO" id="GO:0009847">
    <property type="term" value="P:spore germination"/>
    <property type="evidence" value="ECO:0007669"/>
    <property type="project" value="InterPro"/>
</dbReference>
<feature type="transmembrane region" description="Helical" evidence="8">
    <location>
        <begin position="177"/>
        <end position="198"/>
    </location>
</feature>
<keyword evidence="3" id="KW-0813">Transport</keyword>
<evidence type="ECO:0000256" key="5">
    <source>
        <dbReference type="ARBA" id="ARBA00022692"/>
    </source>
</evidence>
<evidence type="ECO:0000256" key="3">
    <source>
        <dbReference type="ARBA" id="ARBA00022448"/>
    </source>
</evidence>
<feature type="transmembrane region" description="Helical" evidence="8">
    <location>
        <begin position="133"/>
        <end position="157"/>
    </location>
</feature>
<proteinExistence type="inferred from homology"/>
<reference evidence="9 10" key="1">
    <citation type="submission" date="2020-02" db="EMBL/GenBank/DDBJ databases">
        <title>Bacillus aquiflavi sp. nov., isolated from yellow water of strong flavor Chinese baijiu in Yibin region of China.</title>
        <authorList>
            <person name="Xie J."/>
        </authorList>
    </citation>
    <scope>NUCLEOTIDE SEQUENCE [LARGE SCALE GENOMIC DNA]</scope>
    <source>
        <strain evidence="9 10">SA4</strain>
    </source>
</reference>
<evidence type="ECO:0000256" key="8">
    <source>
        <dbReference type="SAM" id="Phobius"/>
    </source>
</evidence>
<keyword evidence="6 8" id="KW-1133">Transmembrane helix</keyword>
<feature type="transmembrane region" description="Helical" evidence="8">
    <location>
        <begin position="210"/>
        <end position="233"/>
    </location>
</feature>
<dbReference type="NCBIfam" id="TIGR00912">
    <property type="entry name" value="2A0309"/>
    <property type="match status" value="1"/>
</dbReference>
<gene>
    <name evidence="9" type="ORF">G4D63_18145</name>
</gene>
<keyword evidence="7 8" id="KW-0472">Membrane</keyword>
<feature type="transmembrane region" description="Helical" evidence="8">
    <location>
        <begin position="296"/>
        <end position="315"/>
    </location>
</feature>
<dbReference type="GO" id="GO:0016020">
    <property type="term" value="C:membrane"/>
    <property type="evidence" value="ECO:0007669"/>
    <property type="project" value="UniProtKB-SubCell"/>
</dbReference>
<keyword evidence="10" id="KW-1185">Reference proteome</keyword>
<feature type="transmembrane region" description="Helical" evidence="8">
    <location>
        <begin position="327"/>
        <end position="347"/>
    </location>
</feature>
<feature type="transmembrane region" description="Helical" evidence="8">
    <location>
        <begin position="37"/>
        <end position="58"/>
    </location>
</feature>
<evidence type="ECO:0000256" key="7">
    <source>
        <dbReference type="ARBA" id="ARBA00023136"/>
    </source>
</evidence>
<comment type="caution">
    <text evidence="9">The sequence shown here is derived from an EMBL/GenBank/DDBJ whole genome shotgun (WGS) entry which is preliminary data.</text>
</comment>
<comment type="similarity">
    <text evidence="2">Belongs to the amino acid-polyamine-organocation (APC) superfamily. Spore germination protein (SGP) (TC 2.A.3.9) family.</text>
</comment>
<organism evidence="9 10">
    <name type="scientific">Bacillus mesophilus</name>
    <dbReference type="NCBI Taxonomy" id="1808955"/>
    <lineage>
        <taxon>Bacteria</taxon>
        <taxon>Bacillati</taxon>
        <taxon>Bacillota</taxon>
        <taxon>Bacilli</taxon>
        <taxon>Bacillales</taxon>
        <taxon>Bacillaceae</taxon>
        <taxon>Bacillus</taxon>
    </lineage>
</organism>
<evidence type="ECO:0000256" key="1">
    <source>
        <dbReference type="ARBA" id="ARBA00004141"/>
    </source>
</evidence>
<evidence type="ECO:0000313" key="9">
    <source>
        <dbReference type="EMBL" id="NEY73640.1"/>
    </source>
</evidence>
<evidence type="ECO:0000256" key="4">
    <source>
        <dbReference type="ARBA" id="ARBA00022544"/>
    </source>
</evidence>
<comment type="subcellular location">
    <subcellularLocation>
        <location evidence="1">Membrane</location>
        <topology evidence="1">Multi-pass membrane protein</topology>
    </subcellularLocation>
</comment>
<dbReference type="PANTHER" id="PTHR34975:SF2">
    <property type="entry name" value="SPORE GERMINATION PROTEIN A2"/>
    <property type="match status" value="1"/>
</dbReference>